<reference evidence="2" key="1">
    <citation type="submission" date="2025-08" db="UniProtKB">
        <authorList>
            <consortium name="RefSeq"/>
        </authorList>
    </citation>
    <scope>IDENTIFICATION</scope>
    <source>
        <tissue evidence="2">Muscle</tissue>
    </source>
</reference>
<accession>A0A9Q9YNR9</accession>
<dbReference type="Proteomes" id="UP001155660">
    <property type="component" value="Chromosome A2"/>
</dbReference>
<evidence type="ECO:0000313" key="2">
    <source>
        <dbReference type="RefSeq" id="XP_042623613.1"/>
    </source>
</evidence>
<dbReference type="RefSeq" id="XP_042623613.1">
    <property type="nucleotide sequence ID" value="XM_042767679.1"/>
</dbReference>
<dbReference type="KEGG" id="ccar:122147011"/>
<feature type="region of interest" description="Disordered" evidence="1">
    <location>
        <begin position="282"/>
        <end position="302"/>
    </location>
</feature>
<proteinExistence type="predicted"/>
<dbReference type="GeneID" id="122147011"/>
<name>A0A9Q9YNR9_CYPCA</name>
<gene>
    <name evidence="2" type="primary">LOC122147011</name>
</gene>
<dbReference type="OrthoDB" id="6380398at2759"/>
<sequence length="445" mass="50247">MAVGRGESLVFTRVTAFSDWVMTEIQKSFGSREPTCPELLKTSELSEEQQMSEFTTLCHFYTLSCSSTLDPSACQRLAQDKCQSRFKKCQLHSFLQTLLDLLQRADDCIRDKVDLTFFTQTLPQLVENVYSSAHITRRRRNALETEQVGQPALFQQVGPLLDDWEIYLTGIAEDLDQHKELKNSQELSQEQQLFTPDEDSEKALLQQLDGSLLSSIAALRSKLDSLRIPVIPELDHRLFQRDFTIPTTGKQQQDNSAKSRESVLSADFWTALIYKALRGSGTGSVTGSPVMTASPQDHMDTTSTQPLKLKTLEPSDSVPTQVPLLQQPLFKKLLWRRKRDLHKRQIQGANDKVCSGVTESAQLVSTTKMMYNWILAVPSNNINMIFQEVLVDLNSKNDRGLYQSRIKATVGGRPLTFYSLVGLENEAFYRSMPRIIAVAIDALKT</sequence>
<organism evidence="2">
    <name type="scientific">Cyprinus carpio</name>
    <name type="common">Common carp</name>
    <dbReference type="NCBI Taxonomy" id="7962"/>
    <lineage>
        <taxon>Eukaryota</taxon>
        <taxon>Metazoa</taxon>
        <taxon>Chordata</taxon>
        <taxon>Craniata</taxon>
        <taxon>Vertebrata</taxon>
        <taxon>Euteleostomi</taxon>
        <taxon>Actinopterygii</taxon>
        <taxon>Neopterygii</taxon>
        <taxon>Teleostei</taxon>
        <taxon>Ostariophysi</taxon>
        <taxon>Cypriniformes</taxon>
        <taxon>Cyprinidae</taxon>
        <taxon>Cyprininae</taxon>
        <taxon>Cyprinus</taxon>
    </lineage>
</organism>
<dbReference type="AlphaFoldDB" id="A0A9Q9YNR9"/>
<protein>
    <submittedName>
        <fullName evidence="2">Uncharacterized protein LOC122147011</fullName>
    </submittedName>
</protein>
<evidence type="ECO:0000256" key="1">
    <source>
        <dbReference type="SAM" id="MobiDB-lite"/>
    </source>
</evidence>
<feature type="compositionally biased region" description="Polar residues" evidence="1">
    <location>
        <begin position="289"/>
        <end position="302"/>
    </location>
</feature>